<sequence>MFVALPAVVSARVVQPLVTPTSVKRRVGRRTQRPPLRRLPSPVMKVRKKSVDEEEEAIRKPSSLEPEQTFYDGPPSWTELLLPGLSILTVIGVIPFAAALARQYWVRYRISNRSIYVRAGFMGRDETEVVYRDIEEVRYVRRFGGISADYVILLKGGARLELRAVPDFDKTYTFIMQRVSEEARKRSNYTKEKPSD</sequence>
<evidence type="ECO:0000313" key="4">
    <source>
        <dbReference type="EMBL" id="BAM80551.1"/>
    </source>
</evidence>
<feature type="region of interest" description="Disordered" evidence="1">
    <location>
        <begin position="48"/>
        <end position="69"/>
    </location>
</feature>
<evidence type="ECO:0000259" key="3">
    <source>
        <dbReference type="Pfam" id="PF03703"/>
    </source>
</evidence>
<reference evidence="4 5" key="2">
    <citation type="journal article" date="2007" name="BMC Biol.">
        <title>A 100%-complete sequence reveals unusually simple genomic features in the hot-spring red alga Cyanidioschyzon merolae.</title>
        <authorList>
            <person name="Nozaki H."/>
            <person name="Takano H."/>
            <person name="Misumi O."/>
            <person name="Terasawa K."/>
            <person name="Matsuzaki M."/>
            <person name="Maruyama S."/>
            <person name="Nishida K."/>
            <person name="Yagisawa F."/>
            <person name="Yoshida Y."/>
            <person name="Fujiwara T."/>
            <person name="Takio S."/>
            <person name="Tamura K."/>
            <person name="Chung S.J."/>
            <person name="Nakamura S."/>
            <person name="Kuroiwa H."/>
            <person name="Tanaka K."/>
            <person name="Sato N."/>
            <person name="Kuroiwa T."/>
        </authorList>
    </citation>
    <scope>NUCLEOTIDE SEQUENCE [LARGE SCALE GENOMIC DNA]</scope>
    <source>
        <strain evidence="4 5">10D</strain>
    </source>
</reference>
<accession>M1USA2</accession>
<dbReference type="STRING" id="280699.M1USA2"/>
<dbReference type="HOGENOM" id="CLU_1133180_0_0_1"/>
<protein>
    <recommendedName>
        <fullName evidence="3">YdbS-like PH domain-containing protein</fullName>
    </recommendedName>
</protein>
<dbReference type="EMBL" id="AP006493">
    <property type="protein sequence ID" value="BAM80551.1"/>
    <property type="molecule type" value="Genomic_DNA"/>
</dbReference>
<dbReference type="PANTHER" id="PTHR35688">
    <property type="entry name" value="NAD(P)-LINKED OXIDOREDUCTASE SUPERFAMILY PROTEIN"/>
    <property type="match status" value="1"/>
</dbReference>
<dbReference type="GeneID" id="16994315"/>
<dbReference type="PANTHER" id="PTHR35688:SF2">
    <property type="entry name" value="NAD(P)-LINKED OXIDOREDUCTASE SUPERFAMILY PROTEIN"/>
    <property type="match status" value="1"/>
</dbReference>
<dbReference type="Gramene" id="CMK184CT">
    <property type="protein sequence ID" value="CMK184CT"/>
    <property type="gene ID" value="CMK184C"/>
</dbReference>
<dbReference type="KEGG" id="cme:CYME_CMK184C"/>
<keyword evidence="2" id="KW-0472">Membrane</keyword>
<keyword evidence="2" id="KW-1133">Transmembrane helix</keyword>
<evidence type="ECO:0000256" key="1">
    <source>
        <dbReference type="SAM" id="MobiDB-lite"/>
    </source>
</evidence>
<keyword evidence="2" id="KW-0812">Transmembrane</keyword>
<evidence type="ECO:0000313" key="5">
    <source>
        <dbReference type="Proteomes" id="UP000007014"/>
    </source>
</evidence>
<dbReference type="AlphaFoldDB" id="M1USA2"/>
<proteinExistence type="predicted"/>
<dbReference type="OMA" id="GFTGQDR"/>
<organism evidence="4 5">
    <name type="scientific">Cyanidioschyzon merolae (strain NIES-3377 / 10D)</name>
    <name type="common">Unicellular red alga</name>
    <dbReference type="NCBI Taxonomy" id="280699"/>
    <lineage>
        <taxon>Eukaryota</taxon>
        <taxon>Rhodophyta</taxon>
        <taxon>Bangiophyceae</taxon>
        <taxon>Cyanidiales</taxon>
        <taxon>Cyanidiaceae</taxon>
        <taxon>Cyanidioschyzon</taxon>
    </lineage>
</organism>
<keyword evidence="5" id="KW-1185">Reference proteome</keyword>
<dbReference type="InterPro" id="IPR005182">
    <property type="entry name" value="YdbS-like_PH"/>
</dbReference>
<dbReference type="Proteomes" id="UP000007014">
    <property type="component" value="Chromosome 11"/>
</dbReference>
<name>M1USA2_CYAM1</name>
<dbReference type="OrthoDB" id="3001at2759"/>
<gene>
    <name evidence="4" type="ORF">CYME_CMK184C</name>
</gene>
<feature type="transmembrane region" description="Helical" evidence="2">
    <location>
        <begin position="80"/>
        <end position="101"/>
    </location>
</feature>
<dbReference type="Pfam" id="PF03703">
    <property type="entry name" value="bPH_2"/>
    <property type="match status" value="1"/>
</dbReference>
<feature type="domain" description="YdbS-like PH" evidence="3">
    <location>
        <begin position="105"/>
        <end position="175"/>
    </location>
</feature>
<evidence type="ECO:0000256" key="2">
    <source>
        <dbReference type="SAM" id="Phobius"/>
    </source>
</evidence>
<reference evidence="4 5" key="1">
    <citation type="journal article" date="2004" name="Nature">
        <title>Genome sequence of the ultrasmall unicellular red alga Cyanidioschyzon merolae 10D.</title>
        <authorList>
            <person name="Matsuzaki M."/>
            <person name="Misumi O."/>
            <person name="Shin-i T."/>
            <person name="Maruyama S."/>
            <person name="Takahara M."/>
            <person name="Miyagishima S."/>
            <person name="Mori T."/>
            <person name="Nishida K."/>
            <person name="Yagisawa F."/>
            <person name="Nishida K."/>
            <person name="Yoshida Y."/>
            <person name="Nishimura Y."/>
            <person name="Nakao S."/>
            <person name="Kobayashi T."/>
            <person name="Momoyama Y."/>
            <person name="Higashiyama T."/>
            <person name="Minoda A."/>
            <person name="Sano M."/>
            <person name="Nomoto H."/>
            <person name="Oishi K."/>
            <person name="Hayashi H."/>
            <person name="Ohta F."/>
            <person name="Nishizaka S."/>
            <person name="Haga S."/>
            <person name="Miura S."/>
            <person name="Morishita T."/>
            <person name="Kabeya Y."/>
            <person name="Terasawa K."/>
            <person name="Suzuki Y."/>
            <person name="Ishii Y."/>
            <person name="Asakawa S."/>
            <person name="Takano H."/>
            <person name="Ohta N."/>
            <person name="Kuroiwa H."/>
            <person name="Tanaka K."/>
            <person name="Shimizu N."/>
            <person name="Sugano S."/>
            <person name="Sato N."/>
            <person name="Nozaki H."/>
            <person name="Ogasawara N."/>
            <person name="Kohara Y."/>
            <person name="Kuroiwa T."/>
        </authorList>
    </citation>
    <scope>NUCLEOTIDE SEQUENCE [LARGE SCALE GENOMIC DNA]</scope>
    <source>
        <strain evidence="4 5">10D</strain>
    </source>
</reference>
<dbReference type="RefSeq" id="XP_005536587.1">
    <property type="nucleotide sequence ID" value="XM_005536530.1"/>
</dbReference>